<dbReference type="Proteomes" id="UP000701680">
    <property type="component" value="Unassembled WGS sequence"/>
</dbReference>
<dbReference type="InterPro" id="IPR025588">
    <property type="entry name" value="YcxB-like_C"/>
</dbReference>
<accession>A0A850HL75</accession>
<dbReference type="EMBL" id="JAAITX010000006">
    <property type="protein sequence ID" value="NVH58806.1"/>
    <property type="molecule type" value="Genomic_DNA"/>
</dbReference>
<dbReference type="EMBL" id="JAAIUO010000006">
    <property type="protein sequence ID" value="NSK15032.1"/>
    <property type="molecule type" value="Genomic_DNA"/>
</dbReference>
<keyword evidence="1" id="KW-0472">Membrane</keyword>
<feature type="domain" description="YcxB-like C-terminal" evidence="2">
    <location>
        <begin position="93"/>
        <end position="153"/>
    </location>
</feature>
<keyword evidence="1" id="KW-1133">Transmembrane helix</keyword>
<name>A0A850HL75_9FIRM</name>
<evidence type="ECO:0000313" key="3">
    <source>
        <dbReference type="EMBL" id="NSK15032.1"/>
    </source>
</evidence>
<evidence type="ECO:0000313" key="4">
    <source>
        <dbReference type="EMBL" id="NVH58806.1"/>
    </source>
</evidence>
<sequence length="172" mass="19414">MPIKIEVKMDSESMAEFMIYHIYTGTSGILALVLGFLNVGFTISFVMRGNYLLAGVFLIFVAVILFLFPRFIKKSVTKQMENSKLTNPVIYEFDENGVRTKAEDDEEGKFLAWSGFKKAISRKRIVILYDTQKRAVILPIEQMGEDYAAVTDLIAAKMPASAVRIRRGDGKK</sequence>
<gene>
    <name evidence="4" type="ORF">G5A66_09155</name>
    <name evidence="3" type="ORF">G5A75_09175</name>
</gene>
<reference evidence="5 6" key="1">
    <citation type="journal article" date="2020" name="Cell Host Microbe">
        <title>Functional and Genomic Variation between Human-Derived Isolates of Lachnospiraceae Reveals Inter- and Intra-Species Diversity.</title>
        <authorList>
            <person name="Sorbara M.T."/>
            <person name="Littmann E.R."/>
            <person name="Fontana E."/>
            <person name="Moody T.U."/>
            <person name="Kohout C.E."/>
            <person name="Gjonbalaj M."/>
            <person name="Eaton V."/>
            <person name="Seok R."/>
            <person name="Leiner I.M."/>
            <person name="Pamer E.G."/>
        </authorList>
    </citation>
    <scope>NUCLEOTIDE SEQUENCE [LARGE SCALE GENOMIC DNA]</scope>
    <source>
        <strain evidence="4 5">MSK.17.11</strain>
        <strain evidence="3 6">MSK.17.38</strain>
    </source>
</reference>
<dbReference type="Proteomes" id="UP000528555">
    <property type="component" value="Unassembled WGS sequence"/>
</dbReference>
<protein>
    <submittedName>
        <fullName evidence="4">YcxB family protein</fullName>
    </submittedName>
</protein>
<evidence type="ECO:0000256" key="1">
    <source>
        <dbReference type="SAM" id="Phobius"/>
    </source>
</evidence>
<reference evidence="4" key="2">
    <citation type="submission" date="2020-02" db="EMBL/GenBank/DDBJ databases">
        <authorList>
            <person name="Littmann E."/>
            <person name="Sorbara M."/>
        </authorList>
    </citation>
    <scope>NUCLEOTIDE SEQUENCE</scope>
    <source>
        <strain evidence="4">MSK.17.11</strain>
        <strain evidence="3">MSK.17.38</strain>
    </source>
</reference>
<proteinExistence type="predicted"/>
<feature type="transmembrane region" description="Helical" evidence="1">
    <location>
        <begin position="51"/>
        <end position="72"/>
    </location>
</feature>
<comment type="caution">
    <text evidence="4">The sequence shown here is derived from an EMBL/GenBank/DDBJ whole genome shotgun (WGS) entry which is preliminary data.</text>
</comment>
<organism evidence="4 5">
    <name type="scientific">Dorea phocaeensis</name>
    <dbReference type="NCBI Taxonomy" id="2040291"/>
    <lineage>
        <taxon>Bacteria</taxon>
        <taxon>Bacillati</taxon>
        <taxon>Bacillota</taxon>
        <taxon>Clostridia</taxon>
        <taxon>Lachnospirales</taxon>
        <taxon>Lachnospiraceae</taxon>
        <taxon>Dorea</taxon>
    </lineage>
</organism>
<feature type="transmembrane region" description="Helical" evidence="1">
    <location>
        <begin position="20"/>
        <end position="45"/>
    </location>
</feature>
<dbReference type="Pfam" id="PF14317">
    <property type="entry name" value="YcxB"/>
    <property type="match status" value="1"/>
</dbReference>
<keyword evidence="1" id="KW-0812">Transmembrane</keyword>
<evidence type="ECO:0000313" key="6">
    <source>
        <dbReference type="Proteomes" id="UP000701680"/>
    </source>
</evidence>
<evidence type="ECO:0000259" key="2">
    <source>
        <dbReference type="Pfam" id="PF14317"/>
    </source>
</evidence>
<dbReference type="RefSeq" id="WP_173814871.1">
    <property type="nucleotide sequence ID" value="NZ_JAAITX010000006.1"/>
</dbReference>
<dbReference type="AlphaFoldDB" id="A0A850HL75"/>
<evidence type="ECO:0000313" key="5">
    <source>
        <dbReference type="Proteomes" id="UP000528555"/>
    </source>
</evidence>
<keyword evidence="5" id="KW-1185">Reference proteome</keyword>